<dbReference type="EMBL" id="JAGGMS010000001">
    <property type="protein sequence ID" value="MBP2180324.1"/>
    <property type="molecule type" value="Genomic_DNA"/>
</dbReference>
<comment type="caution">
    <text evidence="3">The sequence shown here is derived from an EMBL/GenBank/DDBJ whole genome shotgun (WGS) entry which is preliminary data.</text>
</comment>
<keyword evidence="4" id="KW-1185">Reference proteome</keyword>
<keyword evidence="2" id="KW-0472">Membrane</keyword>
<proteinExistence type="predicted"/>
<keyword evidence="2" id="KW-0812">Transmembrane</keyword>
<evidence type="ECO:0000313" key="4">
    <source>
        <dbReference type="Proteomes" id="UP000741013"/>
    </source>
</evidence>
<sequence length="264" mass="28198">MDFWGFVQLARRRWYVVVPALGVALALTAFTYLSIPTRYSSSGTLVLTAPSTGAKVTADPTEGSLTNPLLSFDGSLVISAQIVSQILNDPLTKEQVGAGPDSGSTYLANNGQTNGPFVFVTTEATSEQESRGLVARVLERARTELDNRQRAVQAPESTFIKAQELVQPTQPEPLTGGKIRFAGAALVLSLLLTLAGTFAFDSVARARQRRRDETAEDAAGAKDKPKPPPAPRARPRLENGQPDDDATVFIASVGPLPSAPDPRR</sequence>
<feature type="transmembrane region" description="Helical" evidence="2">
    <location>
        <begin position="181"/>
        <end position="200"/>
    </location>
</feature>
<evidence type="ECO:0000256" key="2">
    <source>
        <dbReference type="SAM" id="Phobius"/>
    </source>
</evidence>
<reference evidence="3 4" key="1">
    <citation type="submission" date="2021-03" db="EMBL/GenBank/DDBJ databases">
        <title>Sequencing the genomes of 1000 actinobacteria strains.</title>
        <authorList>
            <person name="Klenk H.-P."/>
        </authorList>
    </citation>
    <scope>NUCLEOTIDE SEQUENCE [LARGE SCALE GENOMIC DNA]</scope>
    <source>
        <strain evidence="3 4">DSM 45510</strain>
    </source>
</reference>
<keyword evidence="2" id="KW-1133">Transmembrane helix</keyword>
<feature type="transmembrane region" description="Helical" evidence="2">
    <location>
        <begin position="14"/>
        <end position="35"/>
    </location>
</feature>
<dbReference type="RefSeq" id="WP_209663911.1">
    <property type="nucleotide sequence ID" value="NZ_JAGGMS010000001.1"/>
</dbReference>
<name>A0ABS4PN89_9PSEU</name>
<evidence type="ECO:0008006" key="5">
    <source>
        <dbReference type="Google" id="ProtNLM"/>
    </source>
</evidence>
<feature type="region of interest" description="Disordered" evidence="1">
    <location>
        <begin position="210"/>
        <end position="264"/>
    </location>
</feature>
<dbReference type="Proteomes" id="UP000741013">
    <property type="component" value="Unassembled WGS sequence"/>
</dbReference>
<gene>
    <name evidence="3" type="ORF">JOM49_001850</name>
</gene>
<evidence type="ECO:0000313" key="3">
    <source>
        <dbReference type="EMBL" id="MBP2180324.1"/>
    </source>
</evidence>
<accession>A0ABS4PN89</accession>
<protein>
    <recommendedName>
        <fullName evidence="5">Capsular polysaccharide biosynthesis protein</fullName>
    </recommendedName>
</protein>
<organism evidence="3 4">
    <name type="scientific">Amycolatopsis magusensis</name>
    <dbReference type="NCBI Taxonomy" id="882444"/>
    <lineage>
        <taxon>Bacteria</taxon>
        <taxon>Bacillati</taxon>
        <taxon>Actinomycetota</taxon>
        <taxon>Actinomycetes</taxon>
        <taxon>Pseudonocardiales</taxon>
        <taxon>Pseudonocardiaceae</taxon>
        <taxon>Amycolatopsis</taxon>
    </lineage>
</organism>
<evidence type="ECO:0000256" key="1">
    <source>
        <dbReference type="SAM" id="MobiDB-lite"/>
    </source>
</evidence>